<name>A0AAW2GLZ9_9HYME</name>
<protein>
    <submittedName>
        <fullName evidence="1">Uncharacterized protein</fullName>
    </submittedName>
</protein>
<accession>A0AAW2GLZ9</accession>
<reference evidence="1 2" key="1">
    <citation type="submission" date="2023-03" db="EMBL/GenBank/DDBJ databases">
        <title>High recombination rates correlate with genetic variation in Cardiocondyla obscurior ants.</title>
        <authorList>
            <person name="Errbii M."/>
        </authorList>
    </citation>
    <scope>NUCLEOTIDE SEQUENCE [LARGE SCALE GENOMIC DNA]</scope>
    <source>
        <strain evidence="1">Alpha-2009</strain>
        <tissue evidence="1">Whole body</tissue>
    </source>
</reference>
<organism evidence="1 2">
    <name type="scientific">Cardiocondyla obscurior</name>
    <dbReference type="NCBI Taxonomy" id="286306"/>
    <lineage>
        <taxon>Eukaryota</taxon>
        <taxon>Metazoa</taxon>
        <taxon>Ecdysozoa</taxon>
        <taxon>Arthropoda</taxon>
        <taxon>Hexapoda</taxon>
        <taxon>Insecta</taxon>
        <taxon>Pterygota</taxon>
        <taxon>Neoptera</taxon>
        <taxon>Endopterygota</taxon>
        <taxon>Hymenoptera</taxon>
        <taxon>Apocrita</taxon>
        <taxon>Aculeata</taxon>
        <taxon>Formicoidea</taxon>
        <taxon>Formicidae</taxon>
        <taxon>Myrmicinae</taxon>
        <taxon>Cardiocondyla</taxon>
    </lineage>
</organism>
<comment type="caution">
    <text evidence="1">The sequence shown here is derived from an EMBL/GenBank/DDBJ whole genome shotgun (WGS) entry which is preliminary data.</text>
</comment>
<dbReference type="Proteomes" id="UP001430953">
    <property type="component" value="Unassembled WGS sequence"/>
</dbReference>
<evidence type="ECO:0000313" key="1">
    <source>
        <dbReference type="EMBL" id="KAL0128104.1"/>
    </source>
</evidence>
<sequence length="113" mass="13183">MKIIIFLIHNLHNKILLARLRLYFITHPQSLNYIFFSTHGATCVYSRQVFPRNAIIEIPTKTERIIYTWKRQIRQIRLTPTSAEALNIAHRARDKSKAAAEHAVQPAVYCNIN</sequence>
<dbReference type="EMBL" id="JADYXP020000003">
    <property type="protein sequence ID" value="KAL0128104.1"/>
    <property type="molecule type" value="Genomic_DNA"/>
</dbReference>
<keyword evidence="2" id="KW-1185">Reference proteome</keyword>
<dbReference type="AlphaFoldDB" id="A0AAW2GLZ9"/>
<proteinExistence type="predicted"/>
<gene>
    <name evidence="1" type="ORF">PUN28_003391</name>
</gene>
<evidence type="ECO:0000313" key="2">
    <source>
        <dbReference type="Proteomes" id="UP001430953"/>
    </source>
</evidence>